<comment type="function">
    <text evidence="1">Acts on leucine, isoleucine and valine.</text>
</comment>
<evidence type="ECO:0000256" key="8">
    <source>
        <dbReference type="ARBA" id="ARBA00048798"/>
    </source>
</evidence>
<comment type="pathway">
    <text evidence="4">Amino-acid biosynthesis; L-leucine biosynthesis; L-leucine from 3-methyl-2-oxobutanoate: step 4/4.</text>
</comment>
<evidence type="ECO:0000256" key="7">
    <source>
        <dbReference type="ARBA" id="ARBA00048212"/>
    </source>
</evidence>
<gene>
    <name evidence="10" type="ORF">JM946_27450</name>
</gene>
<dbReference type="Gene3D" id="3.30.470.10">
    <property type="match status" value="1"/>
</dbReference>
<sequence>MAEPLPQCYLNGDYVALSDARISPLDRGFLFGDSVYEVLPVFAGRMFLFREHFDRLARSLREIRVENPHTHQEWRAILEQLIVRNGGGDMYVYLQVTRGAEFGRNHAFPVPAVKPTVFVMASPLPVLTEEQRAAGFAAITVQDFRWGRCDIKSTALLANVLMKQQAADAGAYEALIVRDGEVLEGSSTSVFIVANGVLVTPPNSHRILPGTTRDATLSLATNVMPVEIRSISLDELRAADEVWISAATRDVLPVTSVDAAPIGSGKPGPAWLRLREAFARLRQQLADTPVYEP</sequence>
<keyword evidence="11" id="KW-1185">Reference proteome</keyword>
<name>A0ABS1X5I0_9GAMM</name>
<proteinExistence type="inferred from homology"/>
<keyword evidence="10" id="KW-0032">Aminotransferase</keyword>
<comment type="pathway">
    <text evidence="3">Amino-acid biosynthesis; L-valine biosynthesis; L-valine from pyruvate: step 4/4.</text>
</comment>
<evidence type="ECO:0000256" key="3">
    <source>
        <dbReference type="ARBA" id="ARBA00004931"/>
    </source>
</evidence>
<dbReference type="CDD" id="cd01558">
    <property type="entry name" value="D-AAT_like"/>
    <property type="match status" value="1"/>
</dbReference>
<comment type="similarity">
    <text evidence="5">Belongs to the class-IV pyridoxal-phosphate-dependent aminotransferase family.</text>
</comment>
<accession>A0ABS1X5I0</accession>
<evidence type="ECO:0000256" key="6">
    <source>
        <dbReference type="ARBA" id="ARBA00013053"/>
    </source>
</evidence>
<comment type="pathway">
    <text evidence="2">Amino-acid biosynthesis; L-isoleucine biosynthesis; L-isoleucine from 2-oxobutanoate: step 4/4.</text>
</comment>
<dbReference type="InterPro" id="IPR001544">
    <property type="entry name" value="Aminotrans_IV"/>
</dbReference>
<dbReference type="InterPro" id="IPR050571">
    <property type="entry name" value="Class-IV_PLP-Dep_Aminotrnsfr"/>
</dbReference>
<dbReference type="Proteomes" id="UP000661077">
    <property type="component" value="Unassembled WGS sequence"/>
</dbReference>
<comment type="catalytic activity">
    <reaction evidence="9">
        <text>L-leucine + 2-oxoglutarate = 4-methyl-2-oxopentanoate + L-glutamate</text>
        <dbReference type="Rhea" id="RHEA:18321"/>
        <dbReference type="ChEBI" id="CHEBI:16810"/>
        <dbReference type="ChEBI" id="CHEBI:17865"/>
        <dbReference type="ChEBI" id="CHEBI:29985"/>
        <dbReference type="ChEBI" id="CHEBI:57427"/>
        <dbReference type="EC" id="2.6.1.42"/>
    </reaction>
</comment>
<evidence type="ECO:0000256" key="1">
    <source>
        <dbReference type="ARBA" id="ARBA00003109"/>
    </source>
</evidence>
<protein>
    <recommendedName>
        <fullName evidence="6">branched-chain-amino-acid transaminase</fullName>
        <ecNumber evidence="6">2.6.1.42</ecNumber>
    </recommendedName>
</protein>
<dbReference type="InterPro" id="IPR043131">
    <property type="entry name" value="BCAT-like_N"/>
</dbReference>
<comment type="caution">
    <text evidence="10">The sequence shown here is derived from an EMBL/GenBank/DDBJ whole genome shotgun (WGS) entry which is preliminary data.</text>
</comment>
<evidence type="ECO:0000313" key="10">
    <source>
        <dbReference type="EMBL" id="MBM0108485.1"/>
    </source>
</evidence>
<dbReference type="PANTHER" id="PTHR42743">
    <property type="entry name" value="AMINO-ACID AMINOTRANSFERASE"/>
    <property type="match status" value="1"/>
</dbReference>
<dbReference type="PANTHER" id="PTHR42743:SF11">
    <property type="entry name" value="AMINODEOXYCHORISMATE LYASE"/>
    <property type="match status" value="1"/>
</dbReference>
<dbReference type="EC" id="2.6.1.42" evidence="6"/>
<evidence type="ECO:0000313" key="11">
    <source>
        <dbReference type="Proteomes" id="UP000661077"/>
    </source>
</evidence>
<evidence type="ECO:0000256" key="5">
    <source>
        <dbReference type="ARBA" id="ARBA00009320"/>
    </source>
</evidence>
<reference evidence="10 11" key="1">
    <citation type="journal article" date="2021" name="Int. J. Syst. Evol. Microbiol.">
        <title>Steroidobacter gossypii sp. nov., isolated from soil of cotton cropping field.</title>
        <authorList>
            <person name="Huang R."/>
            <person name="Yang S."/>
            <person name="Zhen C."/>
            <person name="Liu W."/>
        </authorList>
    </citation>
    <scope>NUCLEOTIDE SEQUENCE [LARGE SCALE GENOMIC DNA]</scope>
    <source>
        <strain evidence="10 11">S1-65</strain>
    </source>
</reference>
<dbReference type="Pfam" id="PF01063">
    <property type="entry name" value="Aminotran_4"/>
    <property type="match status" value="1"/>
</dbReference>
<dbReference type="InterPro" id="IPR036038">
    <property type="entry name" value="Aminotransferase-like"/>
</dbReference>
<evidence type="ECO:0000256" key="4">
    <source>
        <dbReference type="ARBA" id="ARBA00005072"/>
    </source>
</evidence>
<dbReference type="Gene3D" id="3.20.10.10">
    <property type="entry name" value="D-amino Acid Aminotransferase, subunit A, domain 2"/>
    <property type="match status" value="1"/>
</dbReference>
<dbReference type="EMBL" id="JAEVLS010000008">
    <property type="protein sequence ID" value="MBM0108485.1"/>
    <property type="molecule type" value="Genomic_DNA"/>
</dbReference>
<dbReference type="GO" id="GO:0008483">
    <property type="term" value="F:transaminase activity"/>
    <property type="evidence" value="ECO:0007669"/>
    <property type="project" value="UniProtKB-KW"/>
</dbReference>
<dbReference type="SUPFAM" id="SSF56752">
    <property type="entry name" value="D-aminoacid aminotransferase-like PLP-dependent enzymes"/>
    <property type="match status" value="1"/>
</dbReference>
<evidence type="ECO:0000256" key="2">
    <source>
        <dbReference type="ARBA" id="ARBA00004824"/>
    </source>
</evidence>
<evidence type="ECO:0000256" key="9">
    <source>
        <dbReference type="ARBA" id="ARBA00049229"/>
    </source>
</evidence>
<dbReference type="InterPro" id="IPR043132">
    <property type="entry name" value="BCAT-like_C"/>
</dbReference>
<organism evidence="10 11">
    <name type="scientific">Steroidobacter gossypii</name>
    <dbReference type="NCBI Taxonomy" id="2805490"/>
    <lineage>
        <taxon>Bacteria</taxon>
        <taxon>Pseudomonadati</taxon>
        <taxon>Pseudomonadota</taxon>
        <taxon>Gammaproteobacteria</taxon>
        <taxon>Steroidobacterales</taxon>
        <taxon>Steroidobacteraceae</taxon>
        <taxon>Steroidobacter</taxon>
    </lineage>
</organism>
<comment type="catalytic activity">
    <reaction evidence="7">
        <text>L-valine + 2-oxoglutarate = 3-methyl-2-oxobutanoate + L-glutamate</text>
        <dbReference type="Rhea" id="RHEA:24813"/>
        <dbReference type="ChEBI" id="CHEBI:11851"/>
        <dbReference type="ChEBI" id="CHEBI:16810"/>
        <dbReference type="ChEBI" id="CHEBI:29985"/>
        <dbReference type="ChEBI" id="CHEBI:57762"/>
        <dbReference type="EC" id="2.6.1.42"/>
    </reaction>
</comment>
<keyword evidence="10" id="KW-0808">Transferase</keyword>
<comment type="catalytic activity">
    <reaction evidence="8">
        <text>L-isoleucine + 2-oxoglutarate = (S)-3-methyl-2-oxopentanoate + L-glutamate</text>
        <dbReference type="Rhea" id="RHEA:24801"/>
        <dbReference type="ChEBI" id="CHEBI:16810"/>
        <dbReference type="ChEBI" id="CHEBI:29985"/>
        <dbReference type="ChEBI" id="CHEBI:35146"/>
        <dbReference type="ChEBI" id="CHEBI:58045"/>
        <dbReference type="EC" id="2.6.1.42"/>
    </reaction>
</comment>